<accession>A0A5Q2RMD9</accession>
<reference evidence="3 4" key="1">
    <citation type="submission" date="2019-11" db="EMBL/GenBank/DDBJ databases">
        <authorList>
            <person name="He Y."/>
        </authorList>
    </citation>
    <scope>NUCLEOTIDE SEQUENCE [LARGE SCALE GENOMIC DNA]</scope>
    <source>
        <strain evidence="3 4">SCSIO 58843</strain>
    </source>
</reference>
<sequence length="242" mass="25407">MDDVVSLGASVMGAIVCPSVERWGTPCRVRHMAPDTDTTVATDTIVTVTDQARAKVLEIRGNEPEPESLGLRIEVVGASGVEYAYDLAFEALTEAAEGDSVVTTDGLPVIVPADSVDKLRGATLDLPANANQGGLVIRNPNRPDPLAGVELDLHGDIADKVRQLLDQAVNPMLAAHGGFASLVGVEDTKVFLSMGGGCQGCAVSAMTLREGIETQIRAAIPEVTEIIDVTDHDAGENPYYSE</sequence>
<dbReference type="GO" id="GO:0005506">
    <property type="term" value="F:iron ion binding"/>
    <property type="evidence" value="ECO:0007669"/>
    <property type="project" value="InterPro"/>
</dbReference>
<comment type="function">
    <text evidence="1">May be involved in the formation or repair of [Fe-S] clusters present in iron-sulfur proteins.</text>
</comment>
<organism evidence="3 4">
    <name type="scientific">Actinomarinicola tropica</name>
    <dbReference type="NCBI Taxonomy" id="2789776"/>
    <lineage>
        <taxon>Bacteria</taxon>
        <taxon>Bacillati</taxon>
        <taxon>Actinomycetota</taxon>
        <taxon>Acidimicrobiia</taxon>
        <taxon>Acidimicrobiales</taxon>
        <taxon>Iamiaceae</taxon>
        <taxon>Actinomarinicola</taxon>
    </lineage>
</organism>
<dbReference type="EMBL" id="CP045851">
    <property type="protein sequence ID" value="QGG96112.1"/>
    <property type="molecule type" value="Genomic_DNA"/>
</dbReference>
<evidence type="ECO:0000256" key="1">
    <source>
        <dbReference type="ARBA" id="ARBA00049958"/>
    </source>
</evidence>
<dbReference type="KEGG" id="atq:GH723_13950"/>
<dbReference type="GO" id="GO:0016226">
    <property type="term" value="P:iron-sulfur cluster assembly"/>
    <property type="evidence" value="ECO:0007669"/>
    <property type="project" value="InterPro"/>
</dbReference>
<dbReference type="Proteomes" id="UP000334019">
    <property type="component" value="Chromosome"/>
</dbReference>
<name>A0A5Q2RMD9_9ACTN</name>
<dbReference type="SUPFAM" id="SSF117916">
    <property type="entry name" value="Fe-S cluster assembly (FSCA) domain-like"/>
    <property type="match status" value="1"/>
</dbReference>
<dbReference type="Pfam" id="PF01106">
    <property type="entry name" value="NifU"/>
    <property type="match status" value="1"/>
</dbReference>
<protein>
    <recommendedName>
        <fullName evidence="2">NIF system FeS cluster assembly NifU C-terminal domain-containing protein</fullName>
    </recommendedName>
</protein>
<dbReference type="AlphaFoldDB" id="A0A5Q2RMD9"/>
<evidence type="ECO:0000313" key="3">
    <source>
        <dbReference type="EMBL" id="QGG96112.1"/>
    </source>
</evidence>
<dbReference type="Gene3D" id="3.30.300.130">
    <property type="entry name" value="Fe-S cluster assembly (FSCA)"/>
    <property type="match status" value="1"/>
</dbReference>
<evidence type="ECO:0000259" key="2">
    <source>
        <dbReference type="Pfam" id="PF01106"/>
    </source>
</evidence>
<dbReference type="PANTHER" id="PTHR11178">
    <property type="entry name" value="IRON-SULFUR CLUSTER SCAFFOLD PROTEIN NFU-RELATED"/>
    <property type="match status" value="1"/>
</dbReference>
<dbReference type="SUPFAM" id="SSF89360">
    <property type="entry name" value="HesB-like domain"/>
    <property type="match status" value="1"/>
</dbReference>
<feature type="domain" description="NIF system FeS cluster assembly NifU C-terminal" evidence="2">
    <location>
        <begin position="161"/>
        <end position="226"/>
    </location>
</feature>
<dbReference type="InterPro" id="IPR001075">
    <property type="entry name" value="NIF_FeS_clus_asmbl_NifU_C"/>
</dbReference>
<evidence type="ECO:0000313" key="4">
    <source>
        <dbReference type="Proteomes" id="UP000334019"/>
    </source>
</evidence>
<dbReference type="InterPro" id="IPR035903">
    <property type="entry name" value="HesB-like_dom_sf"/>
</dbReference>
<gene>
    <name evidence="3" type="ORF">GH723_13950</name>
</gene>
<dbReference type="InterPro" id="IPR034904">
    <property type="entry name" value="FSCA_dom_sf"/>
</dbReference>
<dbReference type="Gene3D" id="2.60.300.12">
    <property type="entry name" value="HesB-like domain"/>
    <property type="match status" value="1"/>
</dbReference>
<proteinExistence type="predicted"/>
<keyword evidence="4" id="KW-1185">Reference proteome</keyword>
<dbReference type="PANTHER" id="PTHR11178:SF51">
    <property type="entry name" value="FE_S BIOGENESIS PROTEIN NFUA"/>
    <property type="match status" value="1"/>
</dbReference>
<dbReference type="GO" id="GO:0051536">
    <property type="term" value="F:iron-sulfur cluster binding"/>
    <property type="evidence" value="ECO:0007669"/>
    <property type="project" value="InterPro"/>
</dbReference>